<evidence type="ECO:0000256" key="1">
    <source>
        <dbReference type="SAM" id="MobiDB-lite"/>
    </source>
</evidence>
<evidence type="ECO:0000256" key="2">
    <source>
        <dbReference type="SAM" id="Phobius"/>
    </source>
</evidence>
<organism evidence="4 5">
    <name type="scientific">Akkermansia muciniphila</name>
    <dbReference type="NCBI Taxonomy" id="239935"/>
    <lineage>
        <taxon>Bacteria</taxon>
        <taxon>Pseudomonadati</taxon>
        <taxon>Verrucomicrobiota</taxon>
        <taxon>Verrucomicrobiia</taxon>
        <taxon>Verrucomicrobiales</taxon>
        <taxon>Akkermansiaceae</taxon>
        <taxon>Akkermansia</taxon>
    </lineage>
</organism>
<dbReference type="EMBL" id="PJKN01000002">
    <property type="protein sequence ID" value="PNC57121.1"/>
    <property type="molecule type" value="Genomic_DNA"/>
</dbReference>
<dbReference type="Proteomes" id="UP000235914">
    <property type="component" value="Unassembled WGS sequence"/>
</dbReference>
<feature type="chain" id="PRO_5042829769" evidence="3">
    <location>
        <begin position="20"/>
        <end position="352"/>
    </location>
</feature>
<evidence type="ECO:0000256" key="3">
    <source>
        <dbReference type="SAM" id="SignalP"/>
    </source>
</evidence>
<feature type="region of interest" description="Disordered" evidence="1">
    <location>
        <begin position="51"/>
        <end position="72"/>
    </location>
</feature>
<comment type="caution">
    <text evidence="4">The sequence shown here is derived from an EMBL/GenBank/DDBJ whole genome shotgun (WGS) entry which is preliminary data.</text>
</comment>
<feature type="signal peptide" evidence="3">
    <location>
        <begin position="1"/>
        <end position="19"/>
    </location>
</feature>
<dbReference type="AlphaFoldDB" id="A0AAP8T9L7"/>
<keyword evidence="3" id="KW-0732">Signal</keyword>
<evidence type="ECO:0000313" key="4">
    <source>
        <dbReference type="EMBL" id="PNC57121.1"/>
    </source>
</evidence>
<accession>A0AAP8T9L7</accession>
<evidence type="ECO:0000313" key="5">
    <source>
        <dbReference type="Proteomes" id="UP000235914"/>
    </source>
</evidence>
<sequence>MNPLLFPCLLAAAIFPAPAQELPALKWTNHDQQSLMRGAWWNANPPLLPPVDAAAAPSDPMPEPAANADSPAVDPIPEDFTDVNEYFLPDYIRTSTGLIDPQKLLAEVESNDVIELIKLIKSRYNVNLFVSIFAAGQKVPPSVNAPTIARQIFRNKERNLLLHFHMGDIKSAQIALDPELSSQLRDAGRRDLLYQVKQDASRFTNPQDELIEAMISLARRTEADMASAPRPTLPALEPDNPASIPEANITIQEPEETQESSLHAMMKAWMTFALANVAGIILHISALAAIVVLWLVWKNKRVVHLLPSEPDKRLGAPHGASQSRPVNYCIQDNRGPNSIGRRQMRQHMRDVS</sequence>
<gene>
    <name evidence="4" type="ORF">CXU09_06060</name>
</gene>
<name>A0AAP8T9L7_9BACT</name>
<dbReference type="RefSeq" id="WP_102735547.1">
    <property type="nucleotide sequence ID" value="NZ_CP010553.1"/>
</dbReference>
<protein>
    <submittedName>
        <fullName evidence="4">Uncharacterized protein</fullName>
    </submittedName>
</protein>
<feature type="region of interest" description="Disordered" evidence="1">
    <location>
        <begin position="309"/>
        <end position="352"/>
    </location>
</feature>
<keyword evidence="2" id="KW-0812">Transmembrane</keyword>
<reference evidence="4 5" key="1">
    <citation type="journal article" date="2017" name="BMC Genomics">
        <title>Genome sequencing of 39 Akkermansia muciniphila isolates reveals its population structure, genomic and functional diverisity, and global distribution in mammalian gut microbiotas.</title>
        <authorList>
            <person name="Guo X."/>
            <person name="Li S."/>
            <person name="Zhang J."/>
            <person name="Wu F."/>
            <person name="Li X."/>
            <person name="Wu D."/>
            <person name="Zhang M."/>
            <person name="Ou Z."/>
            <person name="Jie Z."/>
            <person name="Yan Q."/>
            <person name="Li P."/>
            <person name="Yi J."/>
            <person name="Peng Y."/>
        </authorList>
    </citation>
    <scope>NUCLEOTIDE SEQUENCE [LARGE SCALE GENOMIC DNA]</scope>
    <source>
        <strain evidence="4 5">GP43</strain>
    </source>
</reference>
<proteinExistence type="predicted"/>
<feature type="transmembrane region" description="Helical" evidence="2">
    <location>
        <begin position="268"/>
        <end position="297"/>
    </location>
</feature>
<keyword evidence="2" id="KW-0472">Membrane</keyword>
<keyword evidence="2" id="KW-1133">Transmembrane helix</keyword>